<accession>G5GJB0</accession>
<reference evidence="3 4" key="1">
    <citation type="submission" date="2011-08" db="EMBL/GenBank/DDBJ databases">
        <title>The Genome Sequence of Johnsonella ignava ATCC 51276.</title>
        <authorList>
            <consortium name="The Broad Institute Genome Sequencing Platform"/>
            <person name="Earl A."/>
            <person name="Ward D."/>
            <person name="Feldgarden M."/>
            <person name="Gevers D."/>
            <person name="Izard J."/>
            <person name="Blanton J.M."/>
            <person name="Baranova O.V."/>
            <person name="Dewhirst F.E."/>
            <person name="Young S.K."/>
            <person name="Zeng Q."/>
            <person name="Gargeya S."/>
            <person name="Fitzgerald M."/>
            <person name="Haas B."/>
            <person name="Abouelleil A."/>
            <person name="Alvarado L."/>
            <person name="Arachchi H.M."/>
            <person name="Berlin A."/>
            <person name="Brown A."/>
            <person name="Chapman S.B."/>
            <person name="Chen Z."/>
            <person name="Dunbar C."/>
            <person name="Freedman E."/>
            <person name="Gearin G."/>
            <person name="Gellesch M."/>
            <person name="Goldberg J."/>
            <person name="Griggs A."/>
            <person name="Gujja S."/>
            <person name="Heiman D."/>
            <person name="Howarth C."/>
            <person name="Larson L."/>
            <person name="Lui A."/>
            <person name="MacDonald P.J.P."/>
            <person name="Montmayeur A."/>
            <person name="Murphy C."/>
            <person name="Neiman D."/>
            <person name="Pearson M."/>
            <person name="Priest M."/>
            <person name="Roberts A."/>
            <person name="Saif S."/>
            <person name="Shea T."/>
            <person name="Shenoy N."/>
            <person name="Sisk P."/>
            <person name="Stolte C."/>
            <person name="Sykes S."/>
            <person name="Wortman J."/>
            <person name="Nusbaum C."/>
            <person name="Birren B."/>
        </authorList>
    </citation>
    <scope>NUCLEOTIDE SEQUENCE [LARGE SCALE GENOMIC DNA]</scope>
    <source>
        <strain evidence="3 4">ATCC 51276</strain>
    </source>
</reference>
<dbReference type="AlphaFoldDB" id="G5GJB0"/>
<protein>
    <recommendedName>
        <fullName evidence="2">Calcineurin-like phosphoesterase domain-containing protein</fullName>
    </recommendedName>
</protein>
<dbReference type="InterPro" id="IPR041796">
    <property type="entry name" value="Mre11_N"/>
</dbReference>
<dbReference type="EMBL" id="ACZL01000026">
    <property type="protein sequence ID" value="EHI55235.1"/>
    <property type="molecule type" value="Genomic_DNA"/>
</dbReference>
<sequence length="362" mass="40584">MGEIMKLIHTGDIHYGMNPDADKPWGKERAADVKNSISVIVSECRKREVDLLLVSGDLFHRQPIMRDIKEVNYLFSTIPDVNVVIVAGNHDRISENSSIHSFPWANNVHYIKTSDISSIFLPDINTEVYGFSYENYEIRENKLAGIKAPDNGRINILLAHGGDLSHVPFDKNELGNAGFSYVALGHIHKPQVLVDNNVVYCGSPEPLDVTETGKHGFYYVEIDDISANVINLDFIPSASVQYISLVINVSTVSTNSELLMSVSEEINRRGVNNIYRIKIRGMRDPDIEFDLSVLQSKLKIAQIIDDSEPQYNFARLCADHPSDMIGFFIQQLHRPESGIIDKKALCYGVNALLHTTEERGQA</sequence>
<dbReference type="InterPro" id="IPR050535">
    <property type="entry name" value="DNA_Repair-Maintenance_Comp"/>
</dbReference>
<proteinExistence type="predicted"/>
<dbReference type="STRING" id="679200.HMPREF9333_01650"/>
<keyword evidence="4" id="KW-1185">Reference proteome</keyword>
<dbReference type="GO" id="GO:0016787">
    <property type="term" value="F:hydrolase activity"/>
    <property type="evidence" value="ECO:0007669"/>
    <property type="project" value="UniProtKB-KW"/>
</dbReference>
<dbReference type="Gene3D" id="3.60.21.10">
    <property type="match status" value="1"/>
</dbReference>
<evidence type="ECO:0000256" key="1">
    <source>
        <dbReference type="ARBA" id="ARBA00022801"/>
    </source>
</evidence>
<keyword evidence="1" id="KW-0378">Hydrolase</keyword>
<dbReference type="eggNOG" id="COG0420">
    <property type="taxonomic scope" value="Bacteria"/>
</dbReference>
<dbReference type="PANTHER" id="PTHR30337">
    <property type="entry name" value="COMPONENT OF ATP-DEPENDENT DSDNA EXONUCLEASE"/>
    <property type="match status" value="1"/>
</dbReference>
<dbReference type="Proteomes" id="UP000003011">
    <property type="component" value="Unassembled WGS sequence"/>
</dbReference>
<dbReference type="InterPro" id="IPR029052">
    <property type="entry name" value="Metallo-depent_PP-like"/>
</dbReference>
<dbReference type="PATRIC" id="fig|679200.3.peg.1745"/>
<evidence type="ECO:0000313" key="4">
    <source>
        <dbReference type="Proteomes" id="UP000003011"/>
    </source>
</evidence>
<gene>
    <name evidence="3" type="ORF">HMPREF9333_01650</name>
</gene>
<evidence type="ECO:0000313" key="3">
    <source>
        <dbReference type="EMBL" id="EHI55235.1"/>
    </source>
</evidence>
<dbReference type="CDD" id="cd00840">
    <property type="entry name" value="MPP_Mre11_N"/>
    <property type="match status" value="1"/>
</dbReference>
<dbReference type="Pfam" id="PF00149">
    <property type="entry name" value="Metallophos"/>
    <property type="match status" value="1"/>
</dbReference>
<dbReference type="SUPFAM" id="SSF56300">
    <property type="entry name" value="Metallo-dependent phosphatases"/>
    <property type="match status" value="1"/>
</dbReference>
<organism evidence="3 4">
    <name type="scientific">Johnsonella ignava ATCC 51276</name>
    <dbReference type="NCBI Taxonomy" id="679200"/>
    <lineage>
        <taxon>Bacteria</taxon>
        <taxon>Bacillati</taxon>
        <taxon>Bacillota</taxon>
        <taxon>Clostridia</taxon>
        <taxon>Lachnospirales</taxon>
        <taxon>Lachnospiraceae</taxon>
        <taxon>Johnsonella</taxon>
    </lineage>
</organism>
<name>G5GJB0_9FIRM</name>
<evidence type="ECO:0000259" key="2">
    <source>
        <dbReference type="Pfam" id="PF00149"/>
    </source>
</evidence>
<dbReference type="HOGENOM" id="CLU_026621_0_0_9"/>
<comment type="caution">
    <text evidence="3">The sequence shown here is derived from an EMBL/GenBank/DDBJ whole genome shotgun (WGS) entry which is preliminary data.</text>
</comment>
<feature type="domain" description="Calcineurin-like phosphoesterase" evidence="2">
    <location>
        <begin position="5"/>
        <end position="190"/>
    </location>
</feature>
<dbReference type="InterPro" id="IPR004843">
    <property type="entry name" value="Calcineurin-like_PHP"/>
</dbReference>